<proteinExistence type="predicted"/>
<keyword evidence="2" id="KW-1185">Reference proteome</keyword>
<dbReference type="Proteomes" id="UP000770717">
    <property type="component" value="Unassembled WGS sequence"/>
</dbReference>
<sequence>MATNGSADRHFLYLCNCHSDDGSQMYSGLLLAPLVAPMEGGTYMGYIGF</sequence>
<reference evidence="1" key="1">
    <citation type="thesis" date="2020" institute="ProQuest LLC" country="789 East Eisenhower Parkway, Ann Arbor, MI, USA">
        <title>Comparative Genomics and Chromosome Evolution.</title>
        <authorList>
            <person name="Mudd A.B."/>
        </authorList>
    </citation>
    <scope>NUCLEOTIDE SEQUENCE</scope>
    <source>
        <strain evidence="1">HN-11 Male</strain>
        <tissue evidence="1">Kidney and liver</tissue>
    </source>
</reference>
<name>A0A8J6E7D1_ELECQ</name>
<dbReference type="AlphaFoldDB" id="A0A8J6E7D1"/>
<evidence type="ECO:0000313" key="2">
    <source>
        <dbReference type="Proteomes" id="UP000770717"/>
    </source>
</evidence>
<protein>
    <submittedName>
        <fullName evidence="1">Uncharacterized protein</fullName>
    </submittedName>
</protein>
<accession>A0A8J6E7D1</accession>
<gene>
    <name evidence="1" type="ORF">GDO78_021044</name>
</gene>
<organism evidence="1 2">
    <name type="scientific">Eleutherodactylus coqui</name>
    <name type="common">Puerto Rican coqui</name>
    <dbReference type="NCBI Taxonomy" id="57060"/>
    <lineage>
        <taxon>Eukaryota</taxon>
        <taxon>Metazoa</taxon>
        <taxon>Chordata</taxon>
        <taxon>Craniata</taxon>
        <taxon>Vertebrata</taxon>
        <taxon>Euteleostomi</taxon>
        <taxon>Amphibia</taxon>
        <taxon>Batrachia</taxon>
        <taxon>Anura</taxon>
        <taxon>Neobatrachia</taxon>
        <taxon>Hyloidea</taxon>
        <taxon>Eleutherodactylidae</taxon>
        <taxon>Eleutherodactylinae</taxon>
        <taxon>Eleutherodactylus</taxon>
        <taxon>Eleutherodactylus</taxon>
    </lineage>
</organism>
<evidence type="ECO:0000313" key="1">
    <source>
        <dbReference type="EMBL" id="KAG9460553.1"/>
    </source>
</evidence>
<dbReference type="EMBL" id="WNTK01058495">
    <property type="protein sequence ID" value="KAG9460553.1"/>
    <property type="molecule type" value="Genomic_DNA"/>
</dbReference>
<comment type="caution">
    <text evidence="1">The sequence shown here is derived from an EMBL/GenBank/DDBJ whole genome shotgun (WGS) entry which is preliminary data.</text>
</comment>